<protein>
    <submittedName>
        <fullName evidence="2">Uncharacterized protein</fullName>
    </submittedName>
</protein>
<accession>A0A0E0KU87</accession>
<dbReference type="PANTHER" id="PTHR35165">
    <property type="entry name" value="OS08G0113900 PROTEIN"/>
    <property type="match status" value="1"/>
</dbReference>
<dbReference type="PANTHER" id="PTHR35165:SF1">
    <property type="entry name" value="OS04G0577375 PROTEIN"/>
    <property type="match status" value="1"/>
</dbReference>
<dbReference type="HOGENOM" id="CLU_129524_0_1_1"/>
<keyword evidence="1" id="KW-1133">Transmembrane helix</keyword>
<keyword evidence="1" id="KW-0812">Transmembrane</keyword>
<feature type="transmembrane region" description="Helical" evidence="1">
    <location>
        <begin position="40"/>
        <end position="65"/>
    </location>
</feature>
<sequence>MEPAATAGTGKAGHHNADAFHAVAAGCVAPPAETTRWSSLAATAASLVAVGLGGAALLVWWAIAFHPANARLWMVPAGLVLLGTPILAWLSLFLSAGPCAAVRDAPRVAARGRETCSIDMDIWYIYDLVYTVAFQDYFPRVCDLVSANL</sequence>
<proteinExistence type="predicted"/>
<feature type="transmembrane region" description="Helical" evidence="1">
    <location>
        <begin position="72"/>
        <end position="94"/>
    </location>
</feature>
<reference evidence="2" key="1">
    <citation type="submission" date="2015-04" db="UniProtKB">
        <authorList>
            <consortium name="EnsemblPlants"/>
        </authorList>
    </citation>
    <scope>IDENTIFICATION</scope>
</reference>
<keyword evidence="1" id="KW-0472">Membrane</keyword>
<dbReference type="Pfam" id="PF16594">
    <property type="entry name" value="ATP-synt_Z"/>
    <property type="match status" value="1"/>
</dbReference>
<evidence type="ECO:0000313" key="2">
    <source>
        <dbReference type="EnsemblPlants" id="OPUNC04G20200.3"/>
    </source>
</evidence>
<evidence type="ECO:0000313" key="3">
    <source>
        <dbReference type="Proteomes" id="UP000026962"/>
    </source>
</evidence>
<organism evidence="2">
    <name type="scientific">Oryza punctata</name>
    <name type="common">Red rice</name>
    <dbReference type="NCBI Taxonomy" id="4537"/>
    <lineage>
        <taxon>Eukaryota</taxon>
        <taxon>Viridiplantae</taxon>
        <taxon>Streptophyta</taxon>
        <taxon>Embryophyta</taxon>
        <taxon>Tracheophyta</taxon>
        <taxon>Spermatophyta</taxon>
        <taxon>Magnoliopsida</taxon>
        <taxon>Liliopsida</taxon>
        <taxon>Poales</taxon>
        <taxon>Poaceae</taxon>
        <taxon>BOP clade</taxon>
        <taxon>Oryzoideae</taxon>
        <taxon>Oryzeae</taxon>
        <taxon>Oryzinae</taxon>
        <taxon>Oryza</taxon>
    </lineage>
</organism>
<evidence type="ECO:0000256" key="1">
    <source>
        <dbReference type="SAM" id="Phobius"/>
    </source>
</evidence>
<reference evidence="2" key="2">
    <citation type="submission" date="2018-05" db="EMBL/GenBank/DDBJ databases">
        <title>OpunRS2 (Oryza punctata Reference Sequence Version 2).</title>
        <authorList>
            <person name="Zhang J."/>
            <person name="Kudrna D."/>
            <person name="Lee S."/>
            <person name="Talag J."/>
            <person name="Welchert J."/>
            <person name="Wing R.A."/>
        </authorList>
    </citation>
    <scope>NUCLEOTIDE SEQUENCE [LARGE SCALE GENOMIC DNA]</scope>
</reference>
<dbReference type="Proteomes" id="UP000026962">
    <property type="component" value="Chromosome 4"/>
</dbReference>
<keyword evidence="3" id="KW-1185">Reference proteome</keyword>
<dbReference type="Gramene" id="OPUNC04G20200.3">
    <property type="protein sequence ID" value="OPUNC04G20200.3"/>
    <property type="gene ID" value="OPUNC04G20200"/>
</dbReference>
<dbReference type="AlphaFoldDB" id="A0A0E0KU87"/>
<dbReference type="InterPro" id="IPR032238">
    <property type="entry name" value="ATP-synth_Z"/>
</dbReference>
<dbReference type="EnsemblPlants" id="OPUNC04G20200.3">
    <property type="protein sequence ID" value="OPUNC04G20200.3"/>
    <property type="gene ID" value="OPUNC04G20200"/>
</dbReference>
<name>A0A0E0KU87_ORYPU</name>